<feature type="domain" description="DOD-type homing endonuclease" evidence="1">
    <location>
        <begin position="101"/>
        <end position="200"/>
    </location>
</feature>
<proteinExistence type="predicted"/>
<comment type="caution">
    <text evidence="2">The sequence shown here is derived from an EMBL/GenBank/DDBJ whole genome shotgun (WGS) entry which is preliminary data.</text>
</comment>
<sequence>MFDATQPAGRNYYWKSEDLPSLTDPAIDTIVAHSENITSPHSVVALFQLGGAAGRVPEDACAYSHRNARHAININASWTDEDSDKHIAWARDFDTAMQPYTLGVWLGDGTAAHATITSYDPFIREEIERRGYRTSDRATHHTFGILGVQPALRALNVLQNKHIPPLYLRASIEQRRALLQGLIDTDGHVARDGQVEFTSI</sequence>
<dbReference type="SUPFAM" id="SSF55608">
    <property type="entry name" value="Homing endonucleases"/>
    <property type="match status" value="1"/>
</dbReference>
<evidence type="ECO:0000313" key="2">
    <source>
        <dbReference type="EMBL" id="KKL19669.1"/>
    </source>
</evidence>
<gene>
    <name evidence="2" type="ORF">LCGC14_2463160</name>
</gene>
<name>A0A0F9BCL6_9ZZZZ</name>
<dbReference type="PROSITE" id="PS50819">
    <property type="entry name" value="INTEIN_ENDONUCLEASE"/>
    <property type="match status" value="1"/>
</dbReference>
<dbReference type="GO" id="GO:0004519">
    <property type="term" value="F:endonuclease activity"/>
    <property type="evidence" value="ECO:0007669"/>
    <property type="project" value="InterPro"/>
</dbReference>
<dbReference type="Gene3D" id="3.40.462.20">
    <property type="match status" value="1"/>
</dbReference>
<feature type="non-terminal residue" evidence="2">
    <location>
        <position position="200"/>
    </location>
</feature>
<dbReference type="AlphaFoldDB" id="A0A0F9BCL6"/>
<reference evidence="2" key="1">
    <citation type="journal article" date="2015" name="Nature">
        <title>Complex archaea that bridge the gap between prokaryotes and eukaryotes.</title>
        <authorList>
            <person name="Spang A."/>
            <person name="Saw J.H."/>
            <person name="Jorgensen S.L."/>
            <person name="Zaremba-Niedzwiedzka K."/>
            <person name="Martijn J."/>
            <person name="Lind A.E."/>
            <person name="van Eijk R."/>
            <person name="Schleper C."/>
            <person name="Guy L."/>
            <person name="Ettema T.J."/>
        </authorList>
    </citation>
    <scope>NUCLEOTIDE SEQUENCE</scope>
</reference>
<protein>
    <recommendedName>
        <fullName evidence="1">DOD-type homing endonuclease domain-containing protein</fullName>
    </recommendedName>
</protein>
<dbReference type="EMBL" id="LAZR01038397">
    <property type="protein sequence ID" value="KKL19669.1"/>
    <property type="molecule type" value="Genomic_DNA"/>
</dbReference>
<accession>A0A0F9BCL6</accession>
<dbReference type="InterPro" id="IPR004042">
    <property type="entry name" value="Intein_endonuc_central"/>
</dbReference>
<organism evidence="2">
    <name type="scientific">marine sediment metagenome</name>
    <dbReference type="NCBI Taxonomy" id="412755"/>
    <lineage>
        <taxon>unclassified sequences</taxon>
        <taxon>metagenomes</taxon>
        <taxon>ecological metagenomes</taxon>
    </lineage>
</organism>
<evidence type="ECO:0000259" key="1">
    <source>
        <dbReference type="PROSITE" id="PS50819"/>
    </source>
</evidence>
<dbReference type="Gene3D" id="3.10.28.10">
    <property type="entry name" value="Homing endonucleases"/>
    <property type="match status" value="1"/>
</dbReference>
<dbReference type="InterPro" id="IPR027434">
    <property type="entry name" value="Homing_endonucl"/>
</dbReference>